<reference evidence="1 2" key="1">
    <citation type="submission" date="2020-11" db="EMBL/GenBank/DDBJ databases">
        <title>Taxonomic investigation of Rahnella strains.</title>
        <authorList>
            <person name="Lee S.D."/>
        </authorList>
    </citation>
    <scope>NUCLEOTIDE SEQUENCE [LARGE SCALE GENOMIC DNA]</scope>
    <source>
        <strain evidence="1 2">SAP-17</strain>
    </source>
</reference>
<gene>
    <name evidence="1" type="ORF">IV433_04385</name>
</gene>
<protein>
    <submittedName>
        <fullName evidence="1">Phage tail assembly protein</fullName>
    </submittedName>
</protein>
<name>A0ABS0E3T1_9GAMM</name>
<dbReference type="EMBL" id="JADOBI010000002">
    <property type="protein sequence ID" value="MBF7978645.1"/>
    <property type="molecule type" value="Genomic_DNA"/>
</dbReference>
<dbReference type="RefSeq" id="WP_195813173.1">
    <property type="nucleotide sequence ID" value="NZ_JADOBI010000002.1"/>
</dbReference>
<dbReference type="Pfam" id="PF10109">
    <property type="entry name" value="Phage_TAC_7"/>
    <property type="match status" value="2"/>
</dbReference>
<dbReference type="InterPro" id="IPR019289">
    <property type="entry name" value="Phage_tail_E/E"/>
</dbReference>
<keyword evidence="2" id="KW-1185">Reference proteome</keyword>
<organism evidence="1 2">
    <name type="scientific">Rahnella laticis</name>
    <dbReference type="NCBI Taxonomy" id="2787622"/>
    <lineage>
        <taxon>Bacteria</taxon>
        <taxon>Pseudomonadati</taxon>
        <taxon>Pseudomonadota</taxon>
        <taxon>Gammaproteobacteria</taxon>
        <taxon>Enterobacterales</taxon>
        <taxon>Yersiniaceae</taxon>
        <taxon>Rahnella</taxon>
    </lineage>
</organism>
<accession>A0ABS0E3T1</accession>
<evidence type="ECO:0000313" key="1">
    <source>
        <dbReference type="EMBL" id="MBF7978645.1"/>
    </source>
</evidence>
<comment type="caution">
    <text evidence="1">The sequence shown here is derived from an EMBL/GenBank/DDBJ whole genome shotgun (WGS) entry which is preliminary data.</text>
</comment>
<evidence type="ECO:0000313" key="2">
    <source>
        <dbReference type="Proteomes" id="UP000636811"/>
    </source>
</evidence>
<sequence>MEEQEKSIVIPLDKPLADAGGKLVWERITLHEPALIEVNQFFDKQKADGALAAMGLLISLLSGIPPQVVRRMPFTTFKQCELFLLTFLNYLPEPVTTVESSTVIVLPKVLQDGKGEQNWAGIDLGEPCLEQVDQFYKTQTVKGGLAAMSALIAEISGIPAQVINRLPFTDYKRCEGYMLGFLNFSPTAGGGVNVSPM</sequence>
<proteinExistence type="predicted"/>
<dbReference type="Proteomes" id="UP000636811">
    <property type="component" value="Unassembled WGS sequence"/>
</dbReference>